<name>A0A382SZF8_9ZZZZ</name>
<keyword evidence="5" id="KW-0119">Carbohydrate metabolism</keyword>
<evidence type="ECO:0000256" key="3">
    <source>
        <dbReference type="ARBA" id="ARBA00011233"/>
    </source>
</evidence>
<keyword evidence="4" id="KW-0456">Lyase</keyword>
<dbReference type="AlphaFoldDB" id="A0A382SZF8"/>
<evidence type="ECO:0000256" key="2">
    <source>
        <dbReference type="ARBA" id="ARBA00006906"/>
    </source>
</evidence>
<dbReference type="PANTHER" id="PTHR30246">
    <property type="entry name" value="2-KETO-3-DEOXY-6-PHOSPHOGLUCONATE ALDOLASE"/>
    <property type="match status" value="1"/>
</dbReference>
<evidence type="ECO:0000256" key="5">
    <source>
        <dbReference type="ARBA" id="ARBA00023277"/>
    </source>
</evidence>
<reference evidence="6" key="1">
    <citation type="submission" date="2018-05" db="EMBL/GenBank/DDBJ databases">
        <authorList>
            <person name="Lanie J.A."/>
            <person name="Ng W.-L."/>
            <person name="Kazmierczak K.M."/>
            <person name="Andrzejewski T.M."/>
            <person name="Davidsen T.M."/>
            <person name="Wayne K.J."/>
            <person name="Tettelin H."/>
            <person name="Glass J.I."/>
            <person name="Rusch D."/>
            <person name="Podicherti R."/>
            <person name="Tsui H.-C.T."/>
            <person name="Winkler M.E."/>
        </authorList>
    </citation>
    <scope>NUCLEOTIDE SEQUENCE</scope>
</reference>
<dbReference type="CDD" id="cd00452">
    <property type="entry name" value="KDPG_aldolase"/>
    <property type="match status" value="1"/>
</dbReference>
<dbReference type="GO" id="GO:0016829">
    <property type="term" value="F:lyase activity"/>
    <property type="evidence" value="ECO:0007669"/>
    <property type="project" value="UniProtKB-KW"/>
</dbReference>
<proteinExistence type="inferred from homology"/>
<protein>
    <recommendedName>
        <fullName evidence="7">2-dehydro-3-deoxy-6-phosphogalactonate aldolase</fullName>
    </recommendedName>
</protein>
<dbReference type="PANTHER" id="PTHR30246:SF1">
    <property type="entry name" value="2-DEHYDRO-3-DEOXY-6-PHOSPHOGALACTONATE ALDOLASE-RELATED"/>
    <property type="match status" value="1"/>
</dbReference>
<accession>A0A382SZF8</accession>
<comment type="pathway">
    <text evidence="1">Carbohydrate acid metabolism.</text>
</comment>
<dbReference type="InterPro" id="IPR013785">
    <property type="entry name" value="Aldolase_TIM"/>
</dbReference>
<dbReference type="Pfam" id="PF01081">
    <property type="entry name" value="Aldolase"/>
    <property type="match status" value="1"/>
</dbReference>
<dbReference type="SUPFAM" id="SSF51569">
    <property type="entry name" value="Aldolase"/>
    <property type="match status" value="1"/>
</dbReference>
<comment type="similarity">
    <text evidence="2">Belongs to the KHG/KDPG aldolase family.</text>
</comment>
<comment type="subunit">
    <text evidence="3">Homotrimer.</text>
</comment>
<sequence>MSHLDWESTLAPLPFVAILRGLQSENAENIVGQLCESGFRAVEIPFNSPDPLKSVELAAHKFGGDILIGGGTVLDVGNVKRIHDVGGQFVVSPNTDHAVIKATKSLDMISIPGVSSPTEAFAALQTG</sequence>
<feature type="non-terminal residue" evidence="6">
    <location>
        <position position="127"/>
    </location>
</feature>
<evidence type="ECO:0000256" key="4">
    <source>
        <dbReference type="ARBA" id="ARBA00023239"/>
    </source>
</evidence>
<dbReference type="InterPro" id="IPR000887">
    <property type="entry name" value="Aldlse_KDPG_KHG"/>
</dbReference>
<evidence type="ECO:0000313" key="6">
    <source>
        <dbReference type="EMBL" id="SVD14865.1"/>
    </source>
</evidence>
<evidence type="ECO:0000256" key="1">
    <source>
        <dbReference type="ARBA" id="ARBA00004761"/>
    </source>
</evidence>
<evidence type="ECO:0008006" key="7">
    <source>
        <dbReference type="Google" id="ProtNLM"/>
    </source>
</evidence>
<dbReference type="EMBL" id="UINC01132501">
    <property type="protein sequence ID" value="SVD14865.1"/>
    <property type="molecule type" value="Genomic_DNA"/>
</dbReference>
<dbReference type="Gene3D" id="3.20.20.70">
    <property type="entry name" value="Aldolase class I"/>
    <property type="match status" value="1"/>
</dbReference>
<gene>
    <name evidence="6" type="ORF">METZ01_LOCUS367719</name>
</gene>
<organism evidence="6">
    <name type="scientific">marine metagenome</name>
    <dbReference type="NCBI Taxonomy" id="408172"/>
    <lineage>
        <taxon>unclassified sequences</taxon>
        <taxon>metagenomes</taxon>
        <taxon>ecological metagenomes</taxon>
    </lineage>
</organism>